<reference evidence="2 3" key="1">
    <citation type="submission" date="2023-12" db="EMBL/GenBank/DDBJ databases">
        <title>Novel species of the genus Arcicella isolated from rivers.</title>
        <authorList>
            <person name="Lu H."/>
        </authorList>
    </citation>
    <scope>NUCLEOTIDE SEQUENCE [LARGE SCALE GENOMIC DNA]</scope>
    <source>
        <strain evidence="2 3">KCTC 23307</strain>
    </source>
</reference>
<organism evidence="2 3">
    <name type="scientific">Arcicella rigui</name>
    <dbReference type="NCBI Taxonomy" id="797020"/>
    <lineage>
        <taxon>Bacteria</taxon>
        <taxon>Pseudomonadati</taxon>
        <taxon>Bacteroidota</taxon>
        <taxon>Cytophagia</taxon>
        <taxon>Cytophagales</taxon>
        <taxon>Flectobacillaceae</taxon>
        <taxon>Arcicella</taxon>
    </lineage>
</organism>
<sequence>MNVYWYLKHFRDLTTTELYQILQLRNEVFIVEQNCPFQDLDDKDFYSFHFMGFDTDTQKIVAYTRLLPPGISYSEASIGRVVTSPMARGTGIGKVLMQKSIDTLEEMFASANIRIGAQLYLKNFYESFGFQQDSEVYLEDGIEHILMIREV</sequence>
<dbReference type="RefSeq" id="WP_323295174.1">
    <property type="nucleotide sequence ID" value="NZ_JAYFUM010000003.1"/>
</dbReference>
<dbReference type="InterPro" id="IPR000182">
    <property type="entry name" value="GNAT_dom"/>
</dbReference>
<evidence type="ECO:0000259" key="1">
    <source>
        <dbReference type="PROSITE" id="PS51186"/>
    </source>
</evidence>
<feature type="domain" description="N-acetyltransferase" evidence="1">
    <location>
        <begin position="8"/>
        <end position="151"/>
    </location>
</feature>
<keyword evidence="3" id="KW-1185">Reference proteome</keyword>
<dbReference type="Proteomes" id="UP001302949">
    <property type="component" value="Unassembled WGS sequence"/>
</dbReference>
<dbReference type="Gene3D" id="3.40.630.30">
    <property type="match status" value="1"/>
</dbReference>
<dbReference type="InterPro" id="IPR016181">
    <property type="entry name" value="Acyl_CoA_acyltransferase"/>
</dbReference>
<evidence type="ECO:0000313" key="3">
    <source>
        <dbReference type="Proteomes" id="UP001302949"/>
    </source>
</evidence>
<protein>
    <submittedName>
        <fullName evidence="2">GNAT family N-acetyltransferase</fullName>
    </submittedName>
</protein>
<dbReference type="SUPFAM" id="SSF55729">
    <property type="entry name" value="Acyl-CoA N-acyltransferases (Nat)"/>
    <property type="match status" value="1"/>
</dbReference>
<comment type="caution">
    <text evidence="2">The sequence shown here is derived from an EMBL/GenBank/DDBJ whole genome shotgun (WGS) entry which is preliminary data.</text>
</comment>
<proteinExistence type="predicted"/>
<dbReference type="PROSITE" id="PS51186">
    <property type="entry name" value="GNAT"/>
    <property type="match status" value="1"/>
</dbReference>
<accession>A0ABU5Q5Z8</accession>
<evidence type="ECO:0000313" key="2">
    <source>
        <dbReference type="EMBL" id="MEA5138007.1"/>
    </source>
</evidence>
<dbReference type="Pfam" id="PF13673">
    <property type="entry name" value="Acetyltransf_10"/>
    <property type="match status" value="1"/>
</dbReference>
<name>A0ABU5Q5Z8_9BACT</name>
<dbReference type="CDD" id="cd04301">
    <property type="entry name" value="NAT_SF"/>
    <property type="match status" value="1"/>
</dbReference>
<gene>
    <name evidence="2" type="ORF">VB248_02605</name>
</gene>
<dbReference type="EMBL" id="JAYFUM010000003">
    <property type="protein sequence ID" value="MEA5138007.1"/>
    <property type="molecule type" value="Genomic_DNA"/>
</dbReference>